<evidence type="ECO:0008006" key="4">
    <source>
        <dbReference type="Google" id="ProtNLM"/>
    </source>
</evidence>
<reference evidence="2 3" key="1">
    <citation type="journal article" date="2024" name="BMC Genomics">
        <title>De novo assembly and annotation of Popillia japonica's genome with initial clues to its potential as an invasive pest.</title>
        <authorList>
            <person name="Cucini C."/>
            <person name="Boschi S."/>
            <person name="Funari R."/>
            <person name="Cardaioli E."/>
            <person name="Iannotti N."/>
            <person name="Marturano G."/>
            <person name="Paoli F."/>
            <person name="Bruttini M."/>
            <person name="Carapelli A."/>
            <person name="Frati F."/>
            <person name="Nardi F."/>
        </authorList>
    </citation>
    <scope>NUCLEOTIDE SEQUENCE [LARGE SCALE GENOMIC DNA]</scope>
    <source>
        <strain evidence="2">DMR45628</strain>
    </source>
</reference>
<dbReference type="Proteomes" id="UP001458880">
    <property type="component" value="Unassembled WGS sequence"/>
</dbReference>
<keyword evidence="1" id="KW-0472">Membrane</keyword>
<dbReference type="AlphaFoldDB" id="A0AAW1IAP0"/>
<evidence type="ECO:0000313" key="3">
    <source>
        <dbReference type="Proteomes" id="UP001458880"/>
    </source>
</evidence>
<keyword evidence="3" id="KW-1185">Reference proteome</keyword>
<keyword evidence="1" id="KW-1133">Transmembrane helix</keyword>
<gene>
    <name evidence="2" type="ORF">QE152_g37264</name>
</gene>
<feature type="transmembrane region" description="Helical" evidence="1">
    <location>
        <begin position="493"/>
        <end position="511"/>
    </location>
</feature>
<evidence type="ECO:0000313" key="2">
    <source>
        <dbReference type="EMBL" id="KAK9686339.1"/>
    </source>
</evidence>
<keyword evidence="1" id="KW-0812">Transmembrane</keyword>
<dbReference type="EMBL" id="JASPKY010000713">
    <property type="protein sequence ID" value="KAK9686339.1"/>
    <property type="molecule type" value="Genomic_DNA"/>
</dbReference>
<protein>
    <recommendedName>
        <fullName evidence="4">CUB domain-containing protein</fullName>
    </recommendedName>
</protein>
<organism evidence="2 3">
    <name type="scientific">Popillia japonica</name>
    <name type="common">Japanese beetle</name>
    <dbReference type="NCBI Taxonomy" id="7064"/>
    <lineage>
        <taxon>Eukaryota</taxon>
        <taxon>Metazoa</taxon>
        <taxon>Ecdysozoa</taxon>
        <taxon>Arthropoda</taxon>
        <taxon>Hexapoda</taxon>
        <taxon>Insecta</taxon>
        <taxon>Pterygota</taxon>
        <taxon>Neoptera</taxon>
        <taxon>Endopterygota</taxon>
        <taxon>Coleoptera</taxon>
        <taxon>Polyphaga</taxon>
        <taxon>Scarabaeiformia</taxon>
        <taxon>Scarabaeidae</taxon>
        <taxon>Rutelinae</taxon>
        <taxon>Popillia</taxon>
    </lineage>
</organism>
<proteinExistence type="predicted"/>
<name>A0AAW1IAP0_POPJA</name>
<comment type="caution">
    <text evidence="2">The sequence shown here is derived from an EMBL/GenBank/DDBJ whole genome shotgun (WGS) entry which is preliminary data.</text>
</comment>
<evidence type="ECO:0000256" key="1">
    <source>
        <dbReference type="SAM" id="Phobius"/>
    </source>
</evidence>
<sequence>MQTCQWKTGDQKGNRVYDKNANLSVEENAVAFMTGDCSQQSSVNWFLDSGATDHMIPKFDESGSIDLSYKGELDNLNISKIYNSSSGQIQYVLNVEHPVKVDVKVIQLSPCDAKDYPLPPDVVIGELYIPSISDNFSLSDNCSYQIEVKANRHVLDIIYYIPDVSPINVDAANANVVREDRILFMQPFYNKDIDRIQYKIKWQDSVNDYSINIFPEGDHEHCKSNSPYSVQENATELLIPHLSSNFELRGNCKYVIQTTIDDQVRNITSYISGNLKVERMFLERIYNETINKIQYILRWPDVAPDEYKVDIINAESSASYCKKNFQGDFNSSNVEVHIPPTRNYDFSLNGNCKYIIEVRYDDKKTQIINDIPECIGPLCNCEILGPHPQEQLSIEREDAYFNISWLFPNNKTNNITNYGFYLFDNEDCNSSGKRRKLNPTKLSNNFALINVKHVMDGNCLSVSFNNSYHCPYSVVFLKLKEIQPTKLNSGSSWIFVLAATILFTLLYLTLLRNQRSQVDYNSLADRCPRPKAARVTILIIHLYVLLWIHFYKQIVLKN</sequence>
<accession>A0AAW1IAP0</accession>
<feature type="transmembrane region" description="Helical" evidence="1">
    <location>
        <begin position="532"/>
        <end position="550"/>
    </location>
</feature>